<comment type="caution">
    <text evidence="5">The sequence shown here is derived from an EMBL/GenBank/DDBJ whole genome shotgun (WGS) entry which is preliminary data.</text>
</comment>
<reference evidence="5" key="1">
    <citation type="submission" date="2021-02" db="EMBL/GenBank/DDBJ databases">
        <authorList>
            <person name="Dougan E. K."/>
            <person name="Rhodes N."/>
            <person name="Thang M."/>
            <person name="Chan C."/>
        </authorList>
    </citation>
    <scope>NUCLEOTIDE SEQUENCE</scope>
</reference>
<feature type="repeat" description="ANK" evidence="3">
    <location>
        <begin position="340"/>
        <end position="372"/>
    </location>
</feature>
<dbReference type="InterPro" id="IPR002110">
    <property type="entry name" value="Ankyrin_rpt"/>
</dbReference>
<sequence>MSATAPFRPSCRSAGDATGPLSEPPLPPPAEPSTGTCVAYGRDSHSPGYLFPPEPSPEPAALGAVHGPESAALLAALGGAAFAAVNRTGVIAKRLKVKKNGRGFRATDISGVVPTDFEESLQQPVAACVGRSTGSMHPSPRLSQRISTEGRENAFSSSRVSSKRAALPGHSEDKKLTESMRLYFMTSSPPDVKHVVERFLNNGADPDIRFPLKIYGIDFLSVCPLMIATTHKQIELVKALVDAKGDVQRSCYSKAAGASGLKWEGLAPFAALTSDDLELLMHFVEECELDFNQISYLEGKAAASLLWNAAYFGAEKCLRYLIEKRANIEAAAESQDNSLLSYTPLHVAARAGKDKVCKILLDSKANIRGKCDVKVHDIPRSKYIGHWFFTPLDDAVEQSHLEVVKLLLKSKAKLVSNRKEDCSHIVCKDSSSSGNIERIERYNYTLQALFTSKNSSCIGTVAECLKDAPQQVKLLTFQDVVRFLETPGSAPVEIMKALFHRRPHIRYWKANDPSKTSNLVCSQEFILADNEKKRMWAQSALIRLITVYGRQQHVINFTEGPSNDDVEKHFKDPKSKLKDDIPKFVDRIAPQPGNATARERFGSDLVLMPVDFYVCLIPNLHRLESVLRAIAKCP</sequence>
<evidence type="ECO:0000313" key="5">
    <source>
        <dbReference type="EMBL" id="CAE8626517.1"/>
    </source>
</evidence>
<dbReference type="EMBL" id="CAJNNV010028982">
    <property type="protein sequence ID" value="CAE8626517.1"/>
    <property type="molecule type" value="Genomic_DNA"/>
</dbReference>
<dbReference type="AlphaFoldDB" id="A0A813GMK7"/>
<evidence type="ECO:0000256" key="2">
    <source>
        <dbReference type="ARBA" id="ARBA00023043"/>
    </source>
</evidence>
<dbReference type="Pfam" id="PF12796">
    <property type="entry name" value="Ank_2"/>
    <property type="match status" value="1"/>
</dbReference>
<dbReference type="PROSITE" id="PS50088">
    <property type="entry name" value="ANK_REPEAT"/>
    <property type="match status" value="1"/>
</dbReference>
<feature type="region of interest" description="Disordered" evidence="4">
    <location>
        <begin position="130"/>
        <end position="171"/>
    </location>
</feature>
<evidence type="ECO:0000256" key="1">
    <source>
        <dbReference type="ARBA" id="ARBA00022737"/>
    </source>
</evidence>
<gene>
    <name evidence="5" type="ORF">PGLA1383_LOCUS43440</name>
</gene>
<dbReference type="SUPFAM" id="SSF48403">
    <property type="entry name" value="Ankyrin repeat"/>
    <property type="match status" value="1"/>
</dbReference>
<keyword evidence="1" id="KW-0677">Repeat</keyword>
<feature type="non-terminal residue" evidence="5">
    <location>
        <position position="1"/>
    </location>
</feature>
<protein>
    <submittedName>
        <fullName evidence="5">Uncharacterized protein</fullName>
    </submittedName>
</protein>
<feature type="compositionally biased region" description="Polar residues" evidence="4">
    <location>
        <begin position="132"/>
        <end position="147"/>
    </location>
</feature>
<dbReference type="Proteomes" id="UP000654075">
    <property type="component" value="Unassembled WGS sequence"/>
</dbReference>
<keyword evidence="6" id="KW-1185">Reference proteome</keyword>
<name>A0A813GMK7_POLGL</name>
<dbReference type="PANTHER" id="PTHR24198">
    <property type="entry name" value="ANKYRIN REPEAT AND PROTEIN KINASE DOMAIN-CONTAINING PROTEIN"/>
    <property type="match status" value="1"/>
</dbReference>
<evidence type="ECO:0000256" key="3">
    <source>
        <dbReference type="PROSITE-ProRule" id="PRU00023"/>
    </source>
</evidence>
<dbReference type="Gene3D" id="1.25.40.20">
    <property type="entry name" value="Ankyrin repeat-containing domain"/>
    <property type="match status" value="2"/>
</dbReference>
<dbReference type="PANTHER" id="PTHR24198:SF165">
    <property type="entry name" value="ANKYRIN REPEAT-CONTAINING PROTEIN-RELATED"/>
    <property type="match status" value="1"/>
</dbReference>
<dbReference type="InterPro" id="IPR036770">
    <property type="entry name" value="Ankyrin_rpt-contain_sf"/>
</dbReference>
<feature type="region of interest" description="Disordered" evidence="4">
    <location>
        <begin position="1"/>
        <end position="39"/>
    </location>
</feature>
<dbReference type="PROSITE" id="PS50297">
    <property type="entry name" value="ANK_REP_REGION"/>
    <property type="match status" value="1"/>
</dbReference>
<proteinExistence type="predicted"/>
<feature type="compositionally biased region" description="Pro residues" evidence="4">
    <location>
        <begin position="22"/>
        <end position="31"/>
    </location>
</feature>
<evidence type="ECO:0000313" key="6">
    <source>
        <dbReference type="Proteomes" id="UP000654075"/>
    </source>
</evidence>
<keyword evidence="2 3" id="KW-0040">ANK repeat</keyword>
<dbReference type="OrthoDB" id="415437at2759"/>
<evidence type="ECO:0000256" key="4">
    <source>
        <dbReference type="SAM" id="MobiDB-lite"/>
    </source>
</evidence>
<organism evidence="5 6">
    <name type="scientific">Polarella glacialis</name>
    <name type="common">Dinoflagellate</name>
    <dbReference type="NCBI Taxonomy" id="89957"/>
    <lineage>
        <taxon>Eukaryota</taxon>
        <taxon>Sar</taxon>
        <taxon>Alveolata</taxon>
        <taxon>Dinophyceae</taxon>
        <taxon>Suessiales</taxon>
        <taxon>Suessiaceae</taxon>
        <taxon>Polarella</taxon>
    </lineage>
</organism>
<accession>A0A813GMK7</accession>
<dbReference type="Pfam" id="PF00023">
    <property type="entry name" value="Ank"/>
    <property type="match status" value="1"/>
</dbReference>
<dbReference type="SMART" id="SM00248">
    <property type="entry name" value="ANK"/>
    <property type="match status" value="5"/>
</dbReference>